<reference evidence="2 3" key="1">
    <citation type="submission" date="2021-07" db="EMBL/GenBank/DDBJ databases">
        <title>The Aristolochia fimbriata genome: insights into angiosperm evolution, floral development and chemical biosynthesis.</title>
        <authorList>
            <person name="Jiao Y."/>
        </authorList>
    </citation>
    <scope>NUCLEOTIDE SEQUENCE [LARGE SCALE GENOMIC DNA]</scope>
    <source>
        <strain evidence="2">IBCAS-2021</strain>
        <tissue evidence="2">Leaf</tissue>
    </source>
</reference>
<dbReference type="EMBL" id="JAINDJ010000002">
    <property type="protein sequence ID" value="KAG9456608.1"/>
    <property type="molecule type" value="Genomic_DNA"/>
</dbReference>
<evidence type="ECO:0000313" key="2">
    <source>
        <dbReference type="EMBL" id="KAG9456608.1"/>
    </source>
</evidence>
<feature type="region of interest" description="Disordered" evidence="1">
    <location>
        <begin position="1"/>
        <end position="30"/>
    </location>
</feature>
<sequence length="189" mass="21719">MTTESQDMSLEKFGEEKQPTAQGEEEQQEMPMPILARLDRLDRLVLYLEETRNLPARRSGDFIPIKMGVEKQLKPLSSALDEVHFKGTLLERIDILENRVLQLSLVIEDGSTSSSSTFLTTENIECSFLKKDDSSNTNVYGTEHEQDKEQISEEEQTCTIRGCKKVRKQKAVPPVRRRKKWLGWLQMGC</sequence>
<name>A0AAV7F6A5_ARIFI</name>
<organism evidence="2 3">
    <name type="scientific">Aristolochia fimbriata</name>
    <name type="common">White veined hardy Dutchman's pipe vine</name>
    <dbReference type="NCBI Taxonomy" id="158543"/>
    <lineage>
        <taxon>Eukaryota</taxon>
        <taxon>Viridiplantae</taxon>
        <taxon>Streptophyta</taxon>
        <taxon>Embryophyta</taxon>
        <taxon>Tracheophyta</taxon>
        <taxon>Spermatophyta</taxon>
        <taxon>Magnoliopsida</taxon>
        <taxon>Magnoliidae</taxon>
        <taxon>Piperales</taxon>
        <taxon>Aristolochiaceae</taxon>
        <taxon>Aristolochia</taxon>
    </lineage>
</organism>
<accession>A0AAV7F6A5</accession>
<dbReference type="Proteomes" id="UP000825729">
    <property type="component" value="Unassembled WGS sequence"/>
</dbReference>
<gene>
    <name evidence="2" type="ORF">H6P81_001116</name>
</gene>
<proteinExistence type="predicted"/>
<evidence type="ECO:0000313" key="3">
    <source>
        <dbReference type="Proteomes" id="UP000825729"/>
    </source>
</evidence>
<dbReference type="AlphaFoldDB" id="A0AAV7F6A5"/>
<protein>
    <submittedName>
        <fullName evidence="2">Uncharacterized protein</fullName>
    </submittedName>
</protein>
<comment type="caution">
    <text evidence="2">The sequence shown here is derived from an EMBL/GenBank/DDBJ whole genome shotgun (WGS) entry which is preliminary data.</text>
</comment>
<dbReference type="PANTHER" id="PTHR34190:SF10">
    <property type="entry name" value="TERNARY COMPLEX FACTOR MIP1 LEUCINE-ZIPPER DOMAIN-CONTAINING PROTEIN"/>
    <property type="match status" value="1"/>
</dbReference>
<evidence type="ECO:0000256" key="1">
    <source>
        <dbReference type="SAM" id="MobiDB-lite"/>
    </source>
</evidence>
<keyword evidence="3" id="KW-1185">Reference proteome</keyword>
<feature type="compositionally biased region" description="Basic and acidic residues" evidence="1">
    <location>
        <begin position="9"/>
        <end position="18"/>
    </location>
</feature>
<dbReference type="PANTHER" id="PTHR34190">
    <property type="entry name" value="EXPRESSED PROTEIN"/>
    <property type="match status" value="1"/>
</dbReference>